<dbReference type="CDD" id="cd08187">
    <property type="entry name" value="BDH"/>
    <property type="match status" value="1"/>
</dbReference>
<dbReference type="GeneID" id="93073765"/>
<name>A0A0H3J6X9_CLOPA</name>
<dbReference type="RefSeq" id="WP_003443436.1">
    <property type="nucleotide sequence ID" value="NZ_ANZB01000004.1"/>
</dbReference>
<organism evidence="4 7">
    <name type="scientific">Clostridium pasteurianum DSM 525 = ATCC 6013</name>
    <dbReference type="NCBI Taxonomy" id="1262449"/>
    <lineage>
        <taxon>Bacteria</taxon>
        <taxon>Bacillati</taxon>
        <taxon>Bacillota</taxon>
        <taxon>Clostridia</taxon>
        <taxon>Eubacteriales</taxon>
        <taxon>Clostridiaceae</taxon>
        <taxon>Clostridium</taxon>
    </lineage>
</organism>
<keyword evidence="7" id="KW-1185">Reference proteome</keyword>
<accession>A0A0H3J6X9</accession>
<dbReference type="InterPro" id="IPR044731">
    <property type="entry name" value="BDH-like"/>
</dbReference>
<dbReference type="GO" id="GO:0005829">
    <property type="term" value="C:cytosol"/>
    <property type="evidence" value="ECO:0007669"/>
    <property type="project" value="TreeGrafter"/>
</dbReference>
<evidence type="ECO:0000313" key="4">
    <source>
        <dbReference type="EMBL" id="AJA51661.1"/>
    </source>
</evidence>
<dbReference type="EC" id="1.1.1.1" evidence="5"/>
<dbReference type="KEGG" id="cpae:CPAST_c15980"/>
<dbReference type="EMBL" id="CP009268">
    <property type="protein sequence ID" value="AJA51661.1"/>
    <property type="molecule type" value="Genomic_DNA"/>
</dbReference>
<dbReference type="Proteomes" id="UP000030905">
    <property type="component" value="Chromosome"/>
</dbReference>
<dbReference type="eggNOG" id="COG1979">
    <property type="taxonomic scope" value="Bacteria"/>
</dbReference>
<dbReference type="PANTHER" id="PTHR43633:SF1">
    <property type="entry name" value="ALCOHOL DEHYDROGENASE YQHD"/>
    <property type="match status" value="1"/>
</dbReference>
<dbReference type="GO" id="GO:0046872">
    <property type="term" value="F:metal ion binding"/>
    <property type="evidence" value="ECO:0007669"/>
    <property type="project" value="InterPro"/>
</dbReference>
<dbReference type="PATRIC" id="fig|1262449.3.peg.1436"/>
<dbReference type="SUPFAM" id="SSF56796">
    <property type="entry name" value="Dehydroquinate synthase-like"/>
    <property type="match status" value="1"/>
</dbReference>
<evidence type="ECO:0000259" key="2">
    <source>
        <dbReference type="Pfam" id="PF00465"/>
    </source>
</evidence>
<dbReference type="PANTHER" id="PTHR43633">
    <property type="entry name" value="ALCOHOL DEHYDROGENASE YQHD"/>
    <property type="match status" value="1"/>
</dbReference>
<dbReference type="FunFam" id="3.40.50.1970:FF:000003">
    <property type="entry name" value="Alcohol dehydrogenase, iron-containing"/>
    <property type="match status" value="1"/>
</dbReference>
<feature type="domain" description="Alcohol dehydrogenase iron-type/glycerol dehydrogenase GldA" evidence="2">
    <location>
        <begin position="10"/>
        <end position="181"/>
    </location>
</feature>
<dbReference type="GO" id="GO:1990002">
    <property type="term" value="F:methylglyoxal reductase (NADPH) (acetol producing) activity"/>
    <property type="evidence" value="ECO:0007669"/>
    <property type="project" value="TreeGrafter"/>
</dbReference>
<dbReference type="Pfam" id="PF25137">
    <property type="entry name" value="ADH_Fe_C"/>
    <property type="match status" value="1"/>
</dbReference>
<dbReference type="Gene3D" id="3.40.50.1970">
    <property type="match status" value="1"/>
</dbReference>
<reference evidence="4 7" key="1">
    <citation type="journal article" date="2015" name="Genome Announc.">
        <title>Complete Genome Sequence of the Nitrogen-Fixing and Solvent-Producing Clostridium pasteurianum DSM 525.</title>
        <authorList>
            <person name="Poehlein A."/>
            <person name="Grosse-Honebrink A."/>
            <person name="Zhang Y."/>
            <person name="Minton N.P."/>
            <person name="Daniel R."/>
        </authorList>
    </citation>
    <scope>NUCLEOTIDE SEQUENCE [LARGE SCALE GENOMIC DNA]</scope>
    <source>
        <strain evidence="4">DSM 525</strain>
        <strain evidence="7">DSM 525 / ATCC 6013</strain>
    </source>
</reference>
<dbReference type="Proteomes" id="UP000028042">
    <property type="component" value="Unassembled WGS sequence"/>
</dbReference>
<sequence>MNLDFTYQNPTTIYFGKTALDNLSDELANYGETIMLAYGKGAIKKNGLYDQIVSILKEDGKNIVELSGIMANPTYEKVVEGAKLVRDNNVDLILAVGGGSVIDCAKAISVSAYCEGDAWTRYWIKFEPVDNKIVSVASILTLAGTGSEMNGGSVITNNDVKLKMGRIFPSNVSPKFSILNPEYTFTLPKYQMVSGIFDMMSHLMEAYFSGEDDVTSDYMIEGLLRSIINSAKIAVKDLKDYEARSNLMWSSTLAMNPIMGLSKTQDWEVHMIEHQLGAYTDCAHGMGLAAISLPYYRYIYKFGLDKFVRFAKEVWRVDETGKTKEAVALEGIAALESFIKECGIVTSIKELGATEEMLPLIANSTVLLSGGYKALTAEEILEILKTAYAAV</sequence>
<evidence type="ECO:0000313" key="6">
    <source>
        <dbReference type="Proteomes" id="UP000028042"/>
    </source>
</evidence>
<dbReference type="GO" id="GO:0008106">
    <property type="term" value="F:alcohol dehydrogenase (NADP+) activity"/>
    <property type="evidence" value="ECO:0007669"/>
    <property type="project" value="TreeGrafter"/>
</dbReference>
<dbReference type="Gene3D" id="1.20.1090.10">
    <property type="entry name" value="Dehydroquinate synthase-like - alpha domain"/>
    <property type="match status" value="1"/>
</dbReference>
<dbReference type="EC" id="1.1.1.-" evidence="4"/>
<reference evidence="5 6" key="3">
    <citation type="journal article" name="Genome Announc.">
        <title>Improved Draft Genome Sequence of Clostridium pasteurianum Strain ATCC 6013 (DSM 525) Using a Hybrid Next-Generation Sequencing Approach.</title>
        <authorList>
            <person name="Pyne M.E."/>
            <person name="Utturkar S."/>
            <person name="Brown S.D."/>
            <person name="Moo-Young M."/>
            <person name="Chung D.A."/>
            <person name="Chou C.P."/>
        </authorList>
    </citation>
    <scope>NUCLEOTIDE SEQUENCE [LARGE SCALE GENOMIC DNA]</scope>
    <source>
        <strain evidence="5 6">ATCC 6013</strain>
    </source>
</reference>
<keyword evidence="1 4" id="KW-0560">Oxidoreductase</keyword>
<feature type="domain" description="Fe-containing alcohol dehydrogenase-like C-terminal" evidence="3">
    <location>
        <begin position="193"/>
        <end position="388"/>
    </location>
</feature>
<dbReference type="InterPro" id="IPR001670">
    <property type="entry name" value="ADH_Fe/GldA"/>
</dbReference>
<dbReference type="EMBL" id="JPGY02000001">
    <property type="protein sequence ID" value="KRU12332.1"/>
    <property type="molecule type" value="Genomic_DNA"/>
</dbReference>
<dbReference type="GO" id="GO:1990362">
    <property type="term" value="F:butanol dehydrogenase (NAD+) activity"/>
    <property type="evidence" value="ECO:0007669"/>
    <property type="project" value="InterPro"/>
</dbReference>
<protein>
    <submittedName>
        <fullName evidence="5">Alcohol dehydrogenase</fullName>
        <ecNumber evidence="5">1.1.1.1</ecNumber>
    </submittedName>
    <submittedName>
        <fullName evidence="4">NADH-dependent butanol dehydrogenase A</fullName>
        <ecNumber evidence="4">1.1.1.-</ecNumber>
    </submittedName>
</protein>
<evidence type="ECO:0000313" key="7">
    <source>
        <dbReference type="Proteomes" id="UP000030905"/>
    </source>
</evidence>
<dbReference type="InterPro" id="IPR056798">
    <property type="entry name" value="ADH_Fe_C"/>
</dbReference>
<evidence type="ECO:0000259" key="3">
    <source>
        <dbReference type="Pfam" id="PF25137"/>
    </source>
</evidence>
<dbReference type="AlphaFoldDB" id="A0A0H3J6X9"/>
<evidence type="ECO:0000256" key="1">
    <source>
        <dbReference type="ARBA" id="ARBA00023002"/>
    </source>
</evidence>
<gene>
    <name evidence="4" type="primary">bdhA2</name>
    <name evidence="4" type="ORF">CLPA_c15980</name>
    <name evidence="5" type="ORF">CP6013_01579</name>
</gene>
<reference evidence="5" key="2">
    <citation type="submission" date="2015-10" db="EMBL/GenBank/DDBJ databases">
        <title>Improved Draft Genome Sequence of Clostridium pasteurianum Strain ATCC 6013 (DSM 525) Using a Hybrid Next-Generation Sequencing Approach.</title>
        <authorList>
            <person name="Pyne M.E."/>
            <person name="Utturkar S.M."/>
            <person name="Brown S.D."/>
            <person name="Moo-Young M."/>
            <person name="Chung D.A."/>
            <person name="Chou P.C."/>
        </authorList>
    </citation>
    <scope>NUCLEOTIDE SEQUENCE</scope>
    <source>
        <strain evidence="5">ATCC 6013</strain>
    </source>
</reference>
<dbReference type="Pfam" id="PF00465">
    <property type="entry name" value="Fe-ADH"/>
    <property type="match status" value="1"/>
</dbReference>
<proteinExistence type="predicted"/>
<dbReference type="KEGG" id="cpat:CLPA_c15980"/>
<evidence type="ECO:0000313" key="5">
    <source>
        <dbReference type="EMBL" id="KRU12332.1"/>
    </source>
</evidence>